<evidence type="ECO:0000313" key="2">
    <source>
        <dbReference type="EMBL" id="CDW86747.1"/>
    </source>
</evidence>
<feature type="region of interest" description="Disordered" evidence="1">
    <location>
        <begin position="45"/>
        <end position="68"/>
    </location>
</feature>
<dbReference type="AlphaFoldDB" id="A0A078AZZ0"/>
<feature type="region of interest" description="Disordered" evidence="1">
    <location>
        <begin position="261"/>
        <end position="298"/>
    </location>
</feature>
<feature type="compositionally biased region" description="Low complexity" evidence="1">
    <location>
        <begin position="261"/>
        <end position="286"/>
    </location>
</feature>
<evidence type="ECO:0000256" key="1">
    <source>
        <dbReference type="SAM" id="MobiDB-lite"/>
    </source>
</evidence>
<proteinExistence type="predicted"/>
<dbReference type="InParanoid" id="A0A078AZZ0"/>
<organism evidence="2 3">
    <name type="scientific">Stylonychia lemnae</name>
    <name type="common">Ciliate</name>
    <dbReference type="NCBI Taxonomy" id="5949"/>
    <lineage>
        <taxon>Eukaryota</taxon>
        <taxon>Sar</taxon>
        <taxon>Alveolata</taxon>
        <taxon>Ciliophora</taxon>
        <taxon>Intramacronucleata</taxon>
        <taxon>Spirotrichea</taxon>
        <taxon>Stichotrichia</taxon>
        <taxon>Sporadotrichida</taxon>
        <taxon>Oxytrichidae</taxon>
        <taxon>Stylonychinae</taxon>
        <taxon>Stylonychia</taxon>
    </lineage>
</organism>
<name>A0A078AZZ0_STYLE</name>
<accession>A0A078AZZ0</accession>
<keyword evidence="3" id="KW-1185">Reference proteome</keyword>
<gene>
    <name evidence="2" type="primary">Contig11623.g12445</name>
    <name evidence="2" type="ORF">STYLEM_15845</name>
</gene>
<feature type="region of interest" description="Disordered" evidence="1">
    <location>
        <begin position="1"/>
        <end position="28"/>
    </location>
</feature>
<evidence type="ECO:0000313" key="3">
    <source>
        <dbReference type="Proteomes" id="UP000039865"/>
    </source>
</evidence>
<dbReference type="Proteomes" id="UP000039865">
    <property type="component" value="Unassembled WGS sequence"/>
</dbReference>
<dbReference type="EMBL" id="CCKQ01014940">
    <property type="protein sequence ID" value="CDW86747.1"/>
    <property type="molecule type" value="Genomic_DNA"/>
</dbReference>
<protein>
    <submittedName>
        <fullName evidence="2">Uncharacterized protein</fullName>
    </submittedName>
</protein>
<feature type="compositionally biased region" description="Polar residues" evidence="1">
    <location>
        <begin position="45"/>
        <end position="60"/>
    </location>
</feature>
<sequence>MPERNNSSTQIVETVGSDTTASSNSPTNMTIMNYQHYYKILSKTQKSTKDSVSPEDNSNSSRRHRGQSIYFDIDQQQQKKCGISRKLRPLIKSKFYRKKSSLNLISEQPQLANPIDELLTISEIHQNQKKASEKAWKASFYKYGYFKKSGKNDNEVSEIQEEPDEDYEENLSKILNKALDIGNPIQTEGIEVEEIGDSDINLFQGCRGHALSELEPSTQSKPPLGNLKMSMALRKIAKNNQGQQYHTPVLSNSIATTSIASASPKIQSNSKKTSKTSTPKGAAASKNIFKGQKVQNQK</sequence>
<reference evidence="2 3" key="1">
    <citation type="submission" date="2014-06" db="EMBL/GenBank/DDBJ databases">
        <authorList>
            <person name="Swart Estienne"/>
        </authorList>
    </citation>
    <scope>NUCLEOTIDE SEQUENCE [LARGE SCALE GENOMIC DNA]</scope>
    <source>
        <strain evidence="2 3">130c</strain>
    </source>
</reference>